<dbReference type="EMBL" id="JASCZI010242647">
    <property type="protein sequence ID" value="MED6211697.1"/>
    <property type="molecule type" value="Genomic_DNA"/>
</dbReference>
<comment type="caution">
    <text evidence="2">The sequence shown here is derived from an EMBL/GenBank/DDBJ whole genome shotgun (WGS) entry which is preliminary data.</text>
</comment>
<sequence length="108" mass="12267">MIEGDSDDDRDTIPVAQQGPSNHEKYHGKHKEFDKGCNLFLRVSNLHRKGHWEVMRADATVTIKVLRRASESSYGFIPSYRKLIMPRSVAELQTSPVRVGDVVDESVE</sequence>
<feature type="compositionally biased region" description="Acidic residues" evidence="1">
    <location>
        <begin position="1"/>
        <end position="10"/>
    </location>
</feature>
<reference evidence="2 3" key="1">
    <citation type="journal article" date="2023" name="Plants (Basel)">
        <title>Bridging the Gap: Combining Genomics and Transcriptomics Approaches to Understand Stylosanthes scabra, an Orphan Legume from the Brazilian Caatinga.</title>
        <authorList>
            <person name="Ferreira-Neto J.R.C."/>
            <person name="da Silva M.D."/>
            <person name="Binneck E."/>
            <person name="de Melo N.F."/>
            <person name="da Silva R.H."/>
            <person name="de Melo A.L.T.M."/>
            <person name="Pandolfi V."/>
            <person name="Bustamante F.O."/>
            <person name="Brasileiro-Vidal A.C."/>
            <person name="Benko-Iseppon A.M."/>
        </authorList>
    </citation>
    <scope>NUCLEOTIDE SEQUENCE [LARGE SCALE GENOMIC DNA]</scope>
    <source>
        <tissue evidence="2">Leaves</tissue>
    </source>
</reference>
<organism evidence="2 3">
    <name type="scientific">Stylosanthes scabra</name>
    <dbReference type="NCBI Taxonomy" id="79078"/>
    <lineage>
        <taxon>Eukaryota</taxon>
        <taxon>Viridiplantae</taxon>
        <taxon>Streptophyta</taxon>
        <taxon>Embryophyta</taxon>
        <taxon>Tracheophyta</taxon>
        <taxon>Spermatophyta</taxon>
        <taxon>Magnoliopsida</taxon>
        <taxon>eudicotyledons</taxon>
        <taxon>Gunneridae</taxon>
        <taxon>Pentapetalae</taxon>
        <taxon>rosids</taxon>
        <taxon>fabids</taxon>
        <taxon>Fabales</taxon>
        <taxon>Fabaceae</taxon>
        <taxon>Papilionoideae</taxon>
        <taxon>50 kb inversion clade</taxon>
        <taxon>dalbergioids sensu lato</taxon>
        <taxon>Dalbergieae</taxon>
        <taxon>Pterocarpus clade</taxon>
        <taxon>Stylosanthes</taxon>
    </lineage>
</organism>
<evidence type="ECO:0000256" key="1">
    <source>
        <dbReference type="SAM" id="MobiDB-lite"/>
    </source>
</evidence>
<protein>
    <submittedName>
        <fullName evidence="2">Uncharacterized protein</fullName>
    </submittedName>
</protein>
<keyword evidence="3" id="KW-1185">Reference proteome</keyword>
<dbReference type="Proteomes" id="UP001341840">
    <property type="component" value="Unassembled WGS sequence"/>
</dbReference>
<gene>
    <name evidence="2" type="ORF">PIB30_076188</name>
</gene>
<proteinExistence type="predicted"/>
<feature type="region of interest" description="Disordered" evidence="1">
    <location>
        <begin position="1"/>
        <end position="29"/>
    </location>
</feature>
<name>A0ABU6YMQ8_9FABA</name>
<evidence type="ECO:0000313" key="2">
    <source>
        <dbReference type="EMBL" id="MED6211697.1"/>
    </source>
</evidence>
<evidence type="ECO:0000313" key="3">
    <source>
        <dbReference type="Proteomes" id="UP001341840"/>
    </source>
</evidence>
<accession>A0ABU6YMQ8</accession>